<dbReference type="CDD" id="cd00030">
    <property type="entry name" value="C2"/>
    <property type="match status" value="1"/>
</dbReference>
<dbReference type="InterPro" id="IPR000008">
    <property type="entry name" value="C2_dom"/>
</dbReference>
<evidence type="ECO:0000259" key="4">
    <source>
        <dbReference type="PROSITE" id="PS50004"/>
    </source>
</evidence>
<keyword evidence="6" id="KW-1185">Reference proteome</keyword>
<dbReference type="GO" id="GO:0016020">
    <property type="term" value="C:membrane"/>
    <property type="evidence" value="ECO:0007669"/>
    <property type="project" value="TreeGrafter"/>
</dbReference>
<feature type="domain" description="C2" evidence="4">
    <location>
        <begin position="1"/>
        <end position="112"/>
    </location>
</feature>
<dbReference type="InterPro" id="IPR035892">
    <property type="entry name" value="C2_domain_sf"/>
</dbReference>
<accession>A0A9P6F058</accession>
<dbReference type="GO" id="GO:0005509">
    <property type="term" value="F:calcium ion binding"/>
    <property type="evidence" value="ECO:0007669"/>
    <property type="project" value="TreeGrafter"/>
</dbReference>
<dbReference type="SUPFAM" id="SSF49562">
    <property type="entry name" value="C2 domain (Calcium/lipid-binding domain, CaLB)"/>
    <property type="match status" value="1"/>
</dbReference>
<dbReference type="PANTHER" id="PTHR45911">
    <property type="entry name" value="C2 DOMAIN-CONTAINING PROTEIN"/>
    <property type="match status" value="1"/>
</dbReference>
<keyword evidence="1" id="KW-0479">Metal-binding</keyword>
<dbReference type="PANTHER" id="PTHR45911:SF4">
    <property type="entry name" value="MULTIPLE C2 AND TRANSMEMBRANE DOMAIN-CONTAINING PROTEIN"/>
    <property type="match status" value="1"/>
</dbReference>
<organism evidence="5 6">
    <name type="scientific">Mortierella hygrophila</name>
    <dbReference type="NCBI Taxonomy" id="979708"/>
    <lineage>
        <taxon>Eukaryota</taxon>
        <taxon>Fungi</taxon>
        <taxon>Fungi incertae sedis</taxon>
        <taxon>Mucoromycota</taxon>
        <taxon>Mortierellomycotina</taxon>
        <taxon>Mortierellomycetes</taxon>
        <taxon>Mortierellales</taxon>
        <taxon>Mortierellaceae</taxon>
        <taxon>Mortierella</taxon>
    </lineage>
</organism>
<dbReference type="AlphaFoldDB" id="A0A9P6F058"/>
<gene>
    <name evidence="5" type="ORF">EC957_005550</name>
</gene>
<name>A0A9P6F058_9FUNG</name>
<dbReference type="PROSITE" id="PS50004">
    <property type="entry name" value="C2"/>
    <property type="match status" value="1"/>
</dbReference>
<dbReference type="Pfam" id="PF00168">
    <property type="entry name" value="C2"/>
    <property type="match status" value="1"/>
</dbReference>
<protein>
    <recommendedName>
        <fullName evidence="4">C2 domain-containing protein</fullName>
    </recommendedName>
</protein>
<dbReference type="Proteomes" id="UP000723463">
    <property type="component" value="Unassembled WGS sequence"/>
</dbReference>
<dbReference type="SMART" id="SM00239">
    <property type="entry name" value="C2"/>
    <property type="match status" value="1"/>
</dbReference>
<evidence type="ECO:0000256" key="2">
    <source>
        <dbReference type="ARBA" id="ARBA00022837"/>
    </source>
</evidence>
<evidence type="ECO:0000256" key="1">
    <source>
        <dbReference type="ARBA" id="ARBA00022723"/>
    </source>
</evidence>
<keyword evidence="3" id="KW-0812">Transmembrane</keyword>
<evidence type="ECO:0000313" key="5">
    <source>
        <dbReference type="EMBL" id="KAF9539328.1"/>
    </source>
</evidence>
<reference evidence="5" key="1">
    <citation type="journal article" date="2020" name="Fungal Divers.">
        <title>Resolving the Mortierellaceae phylogeny through synthesis of multi-gene phylogenetics and phylogenomics.</title>
        <authorList>
            <person name="Vandepol N."/>
            <person name="Liber J."/>
            <person name="Desiro A."/>
            <person name="Na H."/>
            <person name="Kennedy M."/>
            <person name="Barry K."/>
            <person name="Grigoriev I.V."/>
            <person name="Miller A.N."/>
            <person name="O'Donnell K."/>
            <person name="Stajich J.E."/>
            <person name="Bonito G."/>
        </authorList>
    </citation>
    <scope>NUCLEOTIDE SEQUENCE</scope>
    <source>
        <strain evidence="5">NRRL 2591</strain>
    </source>
</reference>
<keyword evidence="3" id="KW-0472">Membrane</keyword>
<evidence type="ECO:0000313" key="6">
    <source>
        <dbReference type="Proteomes" id="UP000723463"/>
    </source>
</evidence>
<evidence type="ECO:0000256" key="3">
    <source>
        <dbReference type="SAM" id="Phobius"/>
    </source>
</evidence>
<keyword evidence="2" id="KW-0106">Calcium</keyword>
<proteinExistence type="predicted"/>
<comment type="caution">
    <text evidence="5">The sequence shown here is derived from an EMBL/GenBank/DDBJ whole genome shotgun (WGS) entry which is preliminary data.</text>
</comment>
<keyword evidence="3" id="KW-1133">Transmembrane helix</keyword>
<dbReference type="Gene3D" id="2.60.40.150">
    <property type="entry name" value="C2 domain"/>
    <property type="match status" value="1"/>
</dbReference>
<dbReference type="EMBL" id="JAAAXW010000251">
    <property type="protein sequence ID" value="KAF9539328.1"/>
    <property type="molecule type" value="Genomic_DNA"/>
</dbReference>
<feature type="transmembrane region" description="Helical" evidence="3">
    <location>
        <begin position="177"/>
        <end position="196"/>
    </location>
</feature>
<sequence>MLHLHTDSVLEVTVHSAHGLQKVERLGKNDPYVRLSVDVDNSKQYDKFKTEVKSNSEDPSWEQSFDIREISDKHNDLFVEVLDQDKGADAPIAFTAIPLNQVKEADRQSLSARFDLYNKHGVAEGEISLTIRIVQPGQESSGRITYDGNFQKAESRVDEEQKKRFKKLVLKETASDVGAAAVLGGFAAIGAGFLAGQHKKAEEAKKRDEALAEDQ</sequence>